<sequence>MRKGPARGALLEIVLAKLIEVNGYEIIRNEDGREIEKRNNNLNIKGRGGYHQFDTLGRFKITPPFVYPFRLFVEAKFYAENPVGIDKVRMGVGILEDVNTNYSTVDLDDDQLSIERYHYHYAIFSTTGFSEPAQRFALAHRIHLVDLSGKEYCLIRASIYNIVEYFSVNGIEDKVREEFLEFKKWIDQAFENTLLNANINFNNDIKLTTMIETLFKRIENKVMYLATINSPFIVPLLSNDLFNELLKRNPHQTVGIKWHDDEPDKWIIVTEATQSNNDISISFTLSNLLRDYLLSSDNINDIARDIKEKRIGTFVFLAYLDKINPTLCTLKFNWDMTRKTVLK</sequence>
<reference evidence="1 2" key="1">
    <citation type="submission" date="2017-06" db="EMBL/GenBank/DDBJ databases">
        <authorList>
            <consortium name="Pathogen Informatics"/>
        </authorList>
    </citation>
    <scope>NUCLEOTIDE SEQUENCE [LARGE SCALE GENOMIC DNA]</scope>
    <source>
        <strain evidence="1 2">NCTC12018</strain>
    </source>
</reference>
<organism evidence="1 2">
    <name type="scientific">Veillonella rodentium</name>
    <dbReference type="NCBI Taxonomy" id="248315"/>
    <lineage>
        <taxon>Bacteria</taxon>
        <taxon>Bacillati</taxon>
        <taxon>Bacillota</taxon>
        <taxon>Negativicutes</taxon>
        <taxon>Veillonellales</taxon>
        <taxon>Veillonellaceae</taxon>
        <taxon>Veillonella</taxon>
    </lineage>
</organism>
<dbReference type="RefSeq" id="WP_095064972.1">
    <property type="nucleotide sequence ID" value="NZ_LT906470.1"/>
</dbReference>
<evidence type="ECO:0008006" key="3">
    <source>
        <dbReference type="Google" id="ProtNLM"/>
    </source>
</evidence>
<dbReference type="SUPFAM" id="SSF52980">
    <property type="entry name" value="Restriction endonuclease-like"/>
    <property type="match status" value="1"/>
</dbReference>
<dbReference type="KEGG" id="vrm:44547418_00213"/>
<evidence type="ECO:0000313" key="2">
    <source>
        <dbReference type="Proteomes" id="UP000214973"/>
    </source>
</evidence>
<evidence type="ECO:0000313" key="1">
    <source>
        <dbReference type="EMBL" id="SNV56271.1"/>
    </source>
</evidence>
<protein>
    <recommendedName>
        <fullName evidence="3">Restriction endonuclease type IV Mrr domain-containing protein</fullName>
    </recommendedName>
</protein>
<dbReference type="AlphaFoldDB" id="A0A239YAJ2"/>
<proteinExistence type="predicted"/>
<name>A0A239YAJ2_9FIRM</name>
<dbReference type="EMBL" id="LT906470">
    <property type="protein sequence ID" value="SNV56271.1"/>
    <property type="molecule type" value="Genomic_DNA"/>
</dbReference>
<gene>
    <name evidence="1" type="ORF">SAMEA44547418_00213</name>
</gene>
<accession>A0A239YAJ2</accession>
<keyword evidence="2" id="KW-1185">Reference proteome</keyword>
<dbReference type="Proteomes" id="UP000214973">
    <property type="component" value="Chromosome 1"/>
</dbReference>
<dbReference type="InterPro" id="IPR011335">
    <property type="entry name" value="Restrct_endonuc-II-like"/>
</dbReference>